<dbReference type="AlphaFoldDB" id="A0A835U915"/>
<gene>
    <name evidence="3" type="ORF">HPP92_025089</name>
</gene>
<feature type="compositionally biased region" description="Low complexity" evidence="1">
    <location>
        <begin position="215"/>
        <end position="237"/>
    </location>
</feature>
<sequence>MLLLDRMKLLFQAMEGLETPRAAPKPKFSVYQNPTVSAALKAASLRPSSATVFIISSFFLASAISVFTITYRERELVKSLSLFYLYPQKAYLIAKVLQAVAGLLFLATLSSLVKLLSSLSVIKPFETSSKKATEGHSLLSERQLRLLGMKPKATAKDANSEPVRQSQTSKLASPRSLSEALVPIRKSAFSYTPSRSMRSSSDQQSSNVGKTTVMSTKSPPSTTYRTSTPWSRRSPGSAKGILTEEMLEDFLADVDEKIMVSDAKAEATPSTPVSGFGIASPGSFASSTTPPGAGRSAPLRPVFMSPSSHQKYTTPPKKGERELPPPLSMEQTVEAFENLGIYPQIEWWRDLLRQWFSSVLIKPLLEKIETSHVQVMQAAANLGMTITANKIGCDSGCILPPINSSPIERMKEWQPTVTLDEDGLLHQMRASLIQTRDGSMSSLPFAGQQQQQQIALLPLIQQCVDAITEHQRLKTLMKGELIKGLLPQSNVPAEYTVNRIRDLAEGTCLKNFDYVGNGSDYDNTEKKWTSDVPTDSHLLLYLFCAFMEHPKWMLHVDPSSYSGAQSSKNPLFLGVLPPKDRFPEKYVAVISSVPTVVHPGACILSIGKQRPVFALYWDKKLHFSLHGRTASWDAILLLCHRIKVGYGGVVRGVHLGSSAFNILQILDSERDG</sequence>
<dbReference type="PANTHER" id="PTHR21780:SF0">
    <property type="entry name" value="TRANSMEMBRANE PROTEIN 209"/>
    <property type="match status" value="1"/>
</dbReference>
<name>A0A835U915_VANPL</name>
<feature type="region of interest" description="Disordered" evidence="1">
    <location>
        <begin position="282"/>
        <end position="325"/>
    </location>
</feature>
<dbReference type="GO" id="GO:0016020">
    <property type="term" value="C:membrane"/>
    <property type="evidence" value="ECO:0007669"/>
    <property type="project" value="TreeGrafter"/>
</dbReference>
<dbReference type="Pfam" id="PF09786">
    <property type="entry name" value="CytochromB561_N"/>
    <property type="match status" value="1"/>
</dbReference>
<reference evidence="3 4" key="1">
    <citation type="journal article" date="2020" name="Nat. Food">
        <title>A phased Vanilla planifolia genome enables genetic improvement of flavour and production.</title>
        <authorList>
            <person name="Hasing T."/>
            <person name="Tang H."/>
            <person name="Brym M."/>
            <person name="Khazi F."/>
            <person name="Huang T."/>
            <person name="Chambers A.H."/>
        </authorList>
    </citation>
    <scope>NUCLEOTIDE SEQUENCE [LARGE SCALE GENOMIC DNA]</scope>
    <source>
        <tissue evidence="3">Leaf</tissue>
    </source>
</reference>
<keyword evidence="2" id="KW-0812">Transmembrane</keyword>
<proteinExistence type="predicted"/>
<dbReference type="InterPro" id="IPR019176">
    <property type="entry name" value="Cytochrome_B561-rel"/>
</dbReference>
<keyword evidence="2" id="KW-1133">Transmembrane helix</keyword>
<protein>
    <recommendedName>
        <fullName evidence="5">Transmembrane protein 209</fullName>
    </recommendedName>
</protein>
<feature type="compositionally biased region" description="Polar residues" evidence="1">
    <location>
        <begin position="162"/>
        <end position="171"/>
    </location>
</feature>
<feature type="region of interest" description="Disordered" evidence="1">
    <location>
        <begin position="153"/>
        <end position="178"/>
    </location>
</feature>
<dbReference type="PANTHER" id="PTHR21780">
    <property type="entry name" value="TRANSMEMBRANE PROTEIN 209"/>
    <property type="match status" value="1"/>
</dbReference>
<feature type="compositionally biased region" description="Low complexity" evidence="1">
    <location>
        <begin position="194"/>
        <end position="206"/>
    </location>
</feature>
<evidence type="ECO:0000313" key="3">
    <source>
        <dbReference type="EMBL" id="KAG0452425.1"/>
    </source>
</evidence>
<feature type="region of interest" description="Disordered" evidence="1">
    <location>
        <begin position="192"/>
        <end position="237"/>
    </location>
</feature>
<evidence type="ECO:0008006" key="5">
    <source>
        <dbReference type="Google" id="ProtNLM"/>
    </source>
</evidence>
<keyword evidence="4" id="KW-1185">Reference proteome</keyword>
<feature type="transmembrane region" description="Helical" evidence="2">
    <location>
        <begin position="50"/>
        <end position="71"/>
    </location>
</feature>
<dbReference type="OrthoDB" id="4033880at2759"/>
<evidence type="ECO:0000256" key="1">
    <source>
        <dbReference type="SAM" id="MobiDB-lite"/>
    </source>
</evidence>
<dbReference type="Proteomes" id="UP000636800">
    <property type="component" value="Unassembled WGS sequence"/>
</dbReference>
<accession>A0A835U915</accession>
<evidence type="ECO:0000256" key="2">
    <source>
        <dbReference type="SAM" id="Phobius"/>
    </source>
</evidence>
<keyword evidence="2" id="KW-0472">Membrane</keyword>
<dbReference type="EMBL" id="JADCNL010000014">
    <property type="protein sequence ID" value="KAG0452425.1"/>
    <property type="molecule type" value="Genomic_DNA"/>
</dbReference>
<comment type="caution">
    <text evidence="3">The sequence shown here is derived from an EMBL/GenBank/DDBJ whole genome shotgun (WGS) entry which is preliminary data.</text>
</comment>
<feature type="transmembrane region" description="Helical" evidence="2">
    <location>
        <begin position="92"/>
        <end position="113"/>
    </location>
</feature>
<organism evidence="3 4">
    <name type="scientific">Vanilla planifolia</name>
    <name type="common">Vanilla</name>
    <dbReference type="NCBI Taxonomy" id="51239"/>
    <lineage>
        <taxon>Eukaryota</taxon>
        <taxon>Viridiplantae</taxon>
        <taxon>Streptophyta</taxon>
        <taxon>Embryophyta</taxon>
        <taxon>Tracheophyta</taxon>
        <taxon>Spermatophyta</taxon>
        <taxon>Magnoliopsida</taxon>
        <taxon>Liliopsida</taxon>
        <taxon>Asparagales</taxon>
        <taxon>Orchidaceae</taxon>
        <taxon>Vanilloideae</taxon>
        <taxon>Vanilleae</taxon>
        <taxon>Vanilla</taxon>
    </lineage>
</organism>
<evidence type="ECO:0000313" key="4">
    <source>
        <dbReference type="Proteomes" id="UP000636800"/>
    </source>
</evidence>